<sequence>MEVGPTIEGLVKEFKGKVKLVIKFFPYRYRDYSRIAAEAAVEAWKQGKFAEMHELLIKRSPKLDRESLIAYAKELNLDIEKFVKAIDNQEGASIIERDLKLANEMELYVTPAFYINGVKILGVRDYDYFREIILQELKSATKK</sequence>
<dbReference type="InterPro" id="IPR036249">
    <property type="entry name" value="Thioredoxin-like_sf"/>
</dbReference>
<name>A0AAU8GYQ0_9BACT</name>
<evidence type="ECO:0000256" key="1">
    <source>
        <dbReference type="ARBA" id="ARBA00005791"/>
    </source>
</evidence>
<evidence type="ECO:0000259" key="6">
    <source>
        <dbReference type="Pfam" id="PF13462"/>
    </source>
</evidence>
<dbReference type="PANTHER" id="PTHR13887:SF14">
    <property type="entry name" value="DISULFIDE BOND FORMATION PROTEIN D"/>
    <property type="match status" value="1"/>
</dbReference>
<dbReference type="SUPFAM" id="SSF52833">
    <property type="entry name" value="Thioredoxin-like"/>
    <property type="match status" value="1"/>
</dbReference>
<proteinExistence type="inferred from homology"/>
<keyword evidence="2" id="KW-0732">Signal</keyword>
<dbReference type="Gene3D" id="3.40.30.10">
    <property type="entry name" value="Glutaredoxin"/>
    <property type="match status" value="1"/>
</dbReference>
<feature type="domain" description="Thioredoxin-like fold" evidence="6">
    <location>
        <begin position="10"/>
        <end position="133"/>
    </location>
</feature>
<evidence type="ECO:0000256" key="3">
    <source>
        <dbReference type="ARBA" id="ARBA00023002"/>
    </source>
</evidence>
<protein>
    <submittedName>
        <fullName evidence="7">Thioredoxin domain-containing protein</fullName>
    </submittedName>
</protein>
<dbReference type="AlphaFoldDB" id="A0AAU8GYQ0"/>
<gene>
    <name evidence="7" type="ORF">V4D30_00410</name>
</gene>
<accession>A0AAU8GYQ0</accession>
<comment type="similarity">
    <text evidence="1">Belongs to the thioredoxin family. DsbA subfamily.</text>
</comment>
<dbReference type="EMBL" id="CP144373">
    <property type="protein sequence ID" value="XCH47625.1"/>
    <property type="molecule type" value="Genomic_DNA"/>
</dbReference>
<dbReference type="PANTHER" id="PTHR13887">
    <property type="entry name" value="GLUTATHIONE S-TRANSFERASE KAPPA"/>
    <property type="match status" value="1"/>
</dbReference>
<keyword evidence="4" id="KW-1015">Disulfide bond</keyword>
<keyword evidence="3" id="KW-0560">Oxidoreductase</keyword>
<reference evidence="7" key="1">
    <citation type="submission" date="2024-01" db="EMBL/GenBank/DDBJ databases">
        <title>The first autotrophic representatives of the genus Thermodesulfovibrio.</title>
        <authorList>
            <person name="Maltseva A.I."/>
            <person name="Elcheninov A.G."/>
            <person name="Kublanov I.V."/>
            <person name="Lebedinsky A.V."/>
            <person name="Frolov E.N."/>
        </authorList>
    </citation>
    <scope>NUCLEOTIDE SEQUENCE</scope>
    <source>
        <strain evidence="7">3907-1M</strain>
    </source>
</reference>
<dbReference type="InterPro" id="IPR012336">
    <property type="entry name" value="Thioredoxin-like_fold"/>
</dbReference>
<dbReference type="RefSeq" id="WP_353685146.1">
    <property type="nucleotide sequence ID" value="NZ_CP144373.1"/>
</dbReference>
<dbReference type="GO" id="GO:0016491">
    <property type="term" value="F:oxidoreductase activity"/>
    <property type="evidence" value="ECO:0007669"/>
    <property type="project" value="UniProtKB-KW"/>
</dbReference>
<evidence type="ECO:0000313" key="7">
    <source>
        <dbReference type="EMBL" id="XCH47625.1"/>
    </source>
</evidence>
<evidence type="ECO:0000256" key="2">
    <source>
        <dbReference type="ARBA" id="ARBA00022729"/>
    </source>
</evidence>
<evidence type="ECO:0000256" key="5">
    <source>
        <dbReference type="ARBA" id="ARBA00023284"/>
    </source>
</evidence>
<dbReference type="KEGG" id="taut:V4D30_00410"/>
<organism evidence="7">
    <name type="scientific">Thermodesulfovibrio autotrophicus</name>
    <dbReference type="NCBI Taxonomy" id="3118333"/>
    <lineage>
        <taxon>Bacteria</taxon>
        <taxon>Pseudomonadati</taxon>
        <taxon>Nitrospirota</taxon>
        <taxon>Thermodesulfovibrionia</taxon>
        <taxon>Thermodesulfovibrionales</taxon>
        <taxon>Thermodesulfovibrionaceae</taxon>
        <taxon>Thermodesulfovibrio</taxon>
    </lineage>
</organism>
<keyword evidence="5" id="KW-0676">Redox-active center</keyword>
<evidence type="ECO:0000256" key="4">
    <source>
        <dbReference type="ARBA" id="ARBA00023157"/>
    </source>
</evidence>
<dbReference type="Pfam" id="PF13462">
    <property type="entry name" value="Thioredoxin_4"/>
    <property type="match status" value="1"/>
</dbReference>